<keyword evidence="2 6" id="KW-0812">Transmembrane</keyword>
<dbReference type="GO" id="GO:0016236">
    <property type="term" value="P:macroautophagy"/>
    <property type="evidence" value="ECO:0007669"/>
    <property type="project" value="TreeGrafter"/>
</dbReference>
<dbReference type="GO" id="GO:0005741">
    <property type="term" value="C:mitochondrial outer membrane"/>
    <property type="evidence" value="ECO:0007669"/>
    <property type="project" value="TreeGrafter"/>
</dbReference>
<evidence type="ECO:0000256" key="5">
    <source>
        <dbReference type="ARBA" id="ARBA00038013"/>
    </source>
</evidence>
<evidence type="ECO:0000256" key="2">
    <source>
        <dbReference type="ARBA" id="ARBA00022692"/>
    </source>
</evidence>
<evidence type="ECO:0000256" key="3">
    <source>
        <dbReference type="ARBA" id="ARBA00022989"/>
    </source>
</evidence>
<dbReference type="EMBL" id="ML119106">
    <property type="protein sequence ID" value="RPB17114.1"/>
    <property type="molecule type" value="Genomic_DNA"/>
</dbReference>
<evidence type="ECO:0008006" key="9">
    <source>
        <dbReference type="Google" id="ProtNLM"/>
    </source>
</evidence>
<feature type="transmembrane region" description="Helical" evidence="6">
    <location>
        <begin position="141"/>
        <end position="161"/>
    </location>
</feature>
<sequence length="164" mass="17106">MSKVVATLKFTGVISLGLLTGIHLNFSTSTLSSILTLASAPQAQRAFSVSLGLLRQVTRPLEVAASGVLVAAWWFAGKGGRHPYLLLTAAVPLVARLVEGARLSAVEAEVVSVETEGRGRGGVEVNGEVVRGGLERWRRWGLVRGGLLGMGFAMGVVGIWGDGA</sequence>
<proteinExistence type="inferred from homology"/>
<dbReference type="Proteomes" id="UP000277580">
    <property type="component" value="Unassembled WGS sequence"/>
</dbReference>
<dbReference type="PANTHER" id="PTHR37278:SF1">
    <property type="entry name" value="AUTOPHAGY-RELATED PROTEIN 33-RELATED"/>
    <property type="match status" value="1"/>
</dbReference>
<dbReference type="GO" id="GO:0000422">
    <property type="term" value="P:autophagy of mitochondrion"/>
    <property type="evidence" value="ECO:0007669"/>
    <property type="project" value="TreeGrafter"/>
</dbReference>
<keyword evidence="4 6" id="KW-0472">Membrane</keyword>
<comment type="subcellular location">
    <subcellularLocation>
        <location evidence="1">Membrane</location>
        <topology evidence="1">Multi-pass membrane protein</topology>
    </subcellularLocation>
</comment>
<evidence type="ECO:0000256" key="1">
    <source>
        <dbReference type="ARBA" id="ARBA00004141"/>
    </source>
</evidence>
<gene>
    <name evidence="7" type="ORF">P167DRAFT_479492</name>
</gene>
<name>A0A3N4L2P3_9PEZI</name>
<evidence type="ECO:0000256" key="6">
    <source>
        <dbReference type="SAM" id="Phobius"/>
    </source>
</evidence>
<comment type="similarity">
    <text evidence="5">Belongs to the ATG33 family.</text>
</comment>
<accession>A0A3N4L2P3</accession>
<evidence type="ECO:0000313" key="8">
    <source>
        <dbReference type="Proteomes" id="UP000277580"/>
    </source>
</evidence>
<evidence type="ECO:0000313" key="7">
    <source>
        <dbReference type="EMBL" id="RPB17114.1"/>
    </source>
</evidence>
<dbReference type="STRING" id="1392247.A0A3N4L2P3"/>
<reference evidence="7 8" key="1">
    <citation type="journal article" date="2018" name="Nat. Ecol. Evol.">
        <title>Pezizomycetes genomes reveal the molecular basis of ectomycorrhizal truffle lifestyle.</title>
        <authorList>
            <person name="Murat C."/>
            <person name="Payen T."/>
            <person name="Noel B."/>
            <person name="Kuo A."/>
            <person name="Morin E."/>
            <person name="Chen J."/>
            <person name="Kohler A."/>
            <person name="Krizsan K."/>
            <person name="Balestrini R."/>
            <person name="Da Silva C."/>
            <person name="Montanini B."/>
            <person name="Hainaut M."/>
            <person name="Levati E."/>
            <person name="Barry K.W."/>
            <person name="Belfiori B."/>
            <person name="Cichocki N."/>
            <person name="Clum A."/>
            <person name="Dockter R.B."/>
            <person name="Fauchery L."/>
            <person name="Guy J."/>
            <person name="Iotti M."/>
            <person name="Le Tacon F."/>
            <person name="Lindquist E.A."/>
            <person name="Lipzen A."/>
            <person name="Malagnac F."/>
            <person name="Mello A."/>
            <person name="Molinier V."/>
            <person name="Miyauchi S."/>
            <person name="Poulain J."/>
            <person name="Riccioni C."/>
            <person name="Rubini A."/>
            <person name="Sitrit Y."/>
            <person name="Splivallo R."/>
            <person name="Traeger S."/>
            <person name="Wang M."/>
            <person name="Zifcakova L."/>
            <person name="Wipf D."/>
            <person name="Zambonelli A."/>
            <person name="Paolocci F."/>
            <person name="Nowrousian M."/>
            <person name="Ottonello S."/>
            <person name="Baldrian P."/>
            <person name="Spatafora J.W."/>
            <person name="Henrissat B."/>
            <person name="Nagy L.G."/>
            <person name="Aury J.M."/>
            <person name="Wincker P."/>
            <person name="Grigoriev I.V."/>
            <person name="Bonfante P."/>
            <person name="Martin F.M."/>
        </authorList>
    </citation>
    <scope>NUCLEOTIDE SEQUENCE [LARGE SCALE GENOMIC DNA]</scope>
    <source>
        <strain evidence="7 8">CCBAS932</strain>
    </source>
</reference>
<dbReference type="AlphaFoldDB" id="A0A3N4L2P3"/>
<dbReference type="InParanoid" id="A0A3N4L2P3"/>
<dbReference type="PANTHER" id="PTHR37278">
    <property type="entry name" value="AUTOPHAGY-RELATED PROTEIN 33-RELATED"/>
    <property type="match status" value="1"/>
</dbReference>
<protein>
    <recommendedName>
        <fullName evidence="9">DUF1772-domain-containing protein</fullName>
    </recommendedName>
</protein>
<evidence type="ECO:0000256" key="4">
    <source>
        <dbReference type="ARBA" id="ARBA00023136"/>
    </source>
</evidence>
<keyword evidence="3 6" id="KW-1133">Transmembrane helix</keyword>
<organism evidence="7 8">
    <name type="scientific">Morchella conica CCBAS932</name>
    <dbReference type="NCBI Taxonomy" id="1392247"/>
    <lineage>
        <taxon>Eukaryota</taxon>
        <taxon>Fungi</taxon>
        <taxon>Dikarya</taxon>
        <taxon>Ascomycota</taxon>
        <taxon>Pezizomycotina</taxon>
        <taxon>Pezizomycetes</taxon>
        <taxon>Pezizales</taxon>
        <taxon>Morchellaceae</taxon>
        <taxon>Morchella</taxon>
    </lineage>
</organism>
<dbReference type="OrthoDB" id="5336366at2759"/>
<dbReference type="InterPro" id="IPR051668">
    <property type="entry name" value="ATG33"/>
</dbReference>
<keyword evidence="8" id="KW-1185">Reference proteome</keyword>